<feature type="compositionally biased region" description="Basic and acidic residues" evidence="1">
    <location>
        <begin position="110"/>
        <end position="119"/>
    </location>
</feature>
<dbReference type="AlphaFoldDB" id="A0A452GU18"/>
<feature type="signal peptide" evidence="2">
    <location>
        <begin position="1"/>
        <end position="25"/>
    </location>
</feature>
<organism evidence="3 4">
    <name type="scientific">Gopherus agassizii</name>
    <name type="common">Agassiz's desert tortoise</name>
    <dbReference type="NCBI Taxonomy" id="38772"/>
    <lineage>
        <taxon>Eukaryota</taxon>
        <taxon>Metazoa</taxon>
        <taxon>Chordata</taxon>
        <taxon>Craniata</taxon>
        <taxon>Vertebrata</taxon>
        <taxon>Euteleostomi</taxon>
        <taxon>Archelosauria</taxon>
        <taxon>Testudinata</taxon>
        <taxon>Testudines</taxon>
        <taxon>Cryptodira</taxon>
        <taxon>Durocryptodira</taxon>
        <taxon>Testudinoidea</taxon>
        <taxon>Testudinidae</taxon>
        <taxon>Gopherus</taxon>
    </lineage>
</organism>
<feature type="chain" id="PRO_5019543674" description="Secreted protein" evidence="2">
    <location>
        <begin position="26"/>
        <end position="174"/>
    </location>
</feature>
<sequence>MGPVVLGGPFRVLVGVLWGSHLGWSDCSPGSEPLSLGWTPLGGHCWVWGCLRGWILAEPCDPLGRMHHSSVSPFSPSSLFSFPFPVPLRFRPPRPAPRRQLHHHHRRRFQNPDRGDQRRAGQAADLGHGGTGAIPHHHLHVLPQHPRRHHRLRCDEPRILRQHQALAARDWAEL</sequence>
<name>A0A452GU18_9SAUR</name>
<evidence type="ECO:0008006" key="5">
    <source>
        <dbReference type="Google" id="ProtNLM"/>
    </source>
</evidence>
<dbReference type="Ensembl" id="ENSGAGT00000006439.1">
    <property type="protein sequence ID" value="ENSGAGP00000005534.1"/>
    <property type="gene ID" value="ENSGAGG00000004488.1"/>
</dbReference>
<keyword evidence="4" id="KW-1185">Reference proteome</keyword>
<accession>A0A452GU18</accession>
<reference evidence="3" key="3">
    <citation type="submission" date="2025-09" db="UniProtKB">
        <authorList>
            <consortium name="Ensembl"/>
        </authorList>
    </citation>
    <scope>IDENTIFICATION</scope>
</reference>
<feature type="compositionally biased region" description="Basic residues" evidence="1">
    <location>
        <begin position="96"/>
        <end position="109"/>
    </location>
</feature>
<evidence type="ECO:0000313" key="4">
    <source>
        <dbReference type="Proteomes" id="UP000291020"/>
    </source>
</evidence>
<feature type="region of interest" description="Disordered" evidence="1">
    <location>
        <begin position="93"/>
        <end position="137"/>
    </location>
</feature>
<evidence type="ECO:0000256" key="1">
    <source>
        <dbReference type="SAM" id="MobiDB-lite"/>
    </source>
</evidence>
<reference evidence="3" key="2">
    <citation type="submission" date="2025-08" db="UniProtKB">
        <authorList>
            <consortium name="Ensembl"/>
        </authorList>
    </citation>
    <scope>IDENTIFICATION</scope>
</reference>
<proteinExistence type="predicted"/>
<evidence type="ECO:0000256" key="2">
    <source>
        <dbReference type="SAM" id="SignalP"/>
    </source>
</evidence>
<keyword evidence="2" id="KW-0732">Signal</keyword>
<evidence type="ECO:0000313" key="3">
    <source>
        <dbReference type="Ensembl" id="ENSGAGP00000005534.1"/>
    </source>
</evidence>
<protein>
    <recommendedName>
        <fullName evidence="5">Secreted protein</fullName>
    </recommendedName>
</protein>
<reference evidence="4" key="1">
    <citation type="journal article" date="2017" name="PLoS ONE">
        <title>The Agassiz's desert tortoise genome provides a resource for the conservation of a threatened species.</title>
        <authorList>
            <person name="Tollis M."/>
            <person name="DeNardo D.F."/>
            <person name="Cornelius J.A."/>
            <person name="Dolby G.A."/>
            <person name="Edwards T."/>
            <person name="Henen B.T."/>
            <person name="Karl A.E."/>
            <person name="Murphy R.W."/>
            <person name="Kusumi K."/>
        </authorList>
    </citation>
    <scope>NUCLEOTIDE SEQUENCE [LARGE SCALE GENOMIC DNA]</scope>
</reference>
<dbReference type="Proteomes" id="UP000291020">
    <property type="component" value="Unassembled WGS sequence"/>
</dbReference>